<proteinExistence type="predicted"/>
<name>A0A4D6NAD2_VIGUN</name>
<sequence length="116" mass="13302">MPQHHHLKSKQNQAPRFGFNLAPCQRASSVAIKHRLGGHIEKEELAIAAPASWSSMRPNKTHILQHKSPPQIRRNHRQSRSTARTTTRLPQCNNQVENAMHTCRFRMPYTSHAPET</sequence>
<organism evidence="2 3">
    <name type="scientific">Vigna unguiculata</name>
    <name type="common">Cowpea</name>
    <dbReference type="NCBI Taxonomy" id="3917"/>
    <lineage>
        <taxon>Eukaryota</taxon>
        <taxon>Viridiplantae</taxon>
        <taxon>Streptophyta</taxon>
        <taxon>Embryophyta</taxon>
        <taxon>Tracheophyta</taxon>
        <taxon>Spermatophyta</taxon>
        <taxon>Magnoliopsida</taxon>
        <taxon>eudicotyledons</taxon>
        <taxon>Gunneridae</taxon>
        <taxon>Pentapetalae</taxon>
        <taxon>rosids</taxon>
        <taxon>fabids</taxon>
        <taxon>Fabales</taxon>
        <taxon>Fabaceae</taxon>
        <taxon>Papilionoideae</taxon>
        <taxon>50 kb inversion clade</taxon>
        <taxon>NPAAA clade</taxon>
        <taxon>indigoferoid/millettioid clade</taxon>
        <taxon>Phaseoleae</taxon>
        <taxon>Vigna</taxon>
    </lineage>
</organism>
<evidence type="ECO:0000313" key="2">
    <source>
        <dbReference type="EMBL" id="QCE10840.1"/>
    </source>
</evidence>
<keyword evidence="3" id="KW-1185">Reference proteome</keyword>
<dbReference type="EMBL" id="CP039354">
    <property type="protein sequence ID" value="QCE10840.1"/>
    <property type="molecule type" value="Genomic_DNA"/>
</dbReference>
<dbReference type="Proteomes" id="UP000501690">
    <property type="component" value="Linkage Group LG10"/>
</dbReference>
<evidence type="ECO:0000256" key="1">
    <source>
        <dbReference type="SAM" id="MobiDB-lite"/>
    </source>
</evidence>
<accession>A0A4D6NAD2</accession>
<protein>
    <submittedName>
        <fullName evidence="2">Uncharacterized protein</fullName>
    </submittedName>
</protein>
<feature type="region of interest" description="Disordered" evidence="1">
    <location>
        <begin position="63"/>
        <end position="95"/>
    </location>
</feature>
<dbReference type="AlphaFoldDB" id="A0A4D6NAD2"/>
<evidence type="ECO:0000313" key="3">
    <source>
        <dbReference type="Proteomes" id="UP000501690"/>
    </source>
</evidence>
<gene>
    <name evidence="2" type="ORF">DEO72_LG10g2072</name>
</gene>
<reference evidence="2 3" key="1">
    <citation type="submission" date="2019-04" db="EMBL/GenBank/DDBJ databases">
        <title>An improved genome assembly and genetic linkage map for asparagus bean, Vigna unguiculata ssp. sesquipedialis.</title>
        <authorList>
            <person name="Xia Q."/>
            <person name="Zhang R."/>
            <person name="Dong Y."/>
        </authorList>
    </citation>
    <scope>NUCLEOTIDE SEQUENCE [LARGE SCALE GENOMIC DNA]</scope>
    <source>
        <tissue evidence="2">Leaf</tissue>
    </source>
</reference>